<dbReference type="InterPro" id="IPR037523">
    <property type="entry name" value="VOC_core"/>
</dbReference>
<name>A0A059FBW7_9PROT</name>
<dbReference type="PROSITE" id="PS51819">
    <property type="entry name" value="VOC"/>
    <property type="match status" value="1"/>
</dbReference>
<feature type="domain" description="VOC" evidence="2">
    <location>
        <begin position="14"/>
        <end position="135"/>
    </location>
</feature>
<dbReference type="PANTHER" id="PTHR43048">
    <property type="entry name" value="METHYLMALONYL-COA EPIMERASE"/>
    <property type="match status" value="1"/>
</dbReference>
<keyword evidence="4" id="KW-1185">Reference proteome</keyword>
<evidence type="ECO:0000256" key="1">
    <source>
        <dbReference type="ARBA" id="ARBA00022723"/>
    </source>
</evidence>
<protein>
    <submittedName>
        <fullName evidence="3">Glyoxalase family protein</fullName>
    </submittedName>
</protein>
<dbReference type="EMBL" id="ARYJ01000006">
    <property type="protein sequence ID" value="KCZ88092.1"/>
    <property type="molecule type" value="Genomic_DNA"/>
</dbReference>
<dbReference type="InterPro" id="IPR029068">
    <property type="entry name" value="Glyas_Bleomycin-R_OHBP_Dase"/>
</dbReference>
<dbReference type="InterPro" id="IPR004360">
    <property type="entry name" value="Glyas_Fos-R_dOase_dom"/>
</dbReference>
<dbReference type="SUPFAM" id="SSF54593">
    <property type="entry name" value="Glyoxalase/Bleomycin resistance protein/Dihydroxybiphenyl dioxygenase"/>
    <property type="match status" value="1"/>
</dbReference>
<dbReference type="STRING" id="1280952.HJA_10935"/>
<evidence type="ECO:0000313" key="3">
    <source>
        <dbReference type="EMBL" id="KCZ88092.1"/>
    </source>
</evidence>
<dbReference type="GO" id="GO:0004493">
    <property type="term" value="F:methylmalonyl-CoA epimerase activity"/>
    <property type="evidence" value="ECO:0007669"/>
    <property type="project" value="TreeGrafter"/>
</dbReference>
<dbReference type="AlphaFoldDB" id="A0A059FBW7"/>
<reference evidence="3 4" key="1">
    <citation type="journal article" date="2014" name="Antonie Van Leeuwenhoek">
        <title>Hyphomonas beringensis sp. nov. and Hyphomonas chukchiensis sp. nov., isolated from surface seawater of the Bering Sea and Chukchi Sea.</title>
        <authorList>
            <person name="Li C."/>
            <person name="Lai Q."/>
            <person name="Li G."/>
            <person name="Dong C."/>
            <person name="Wang J."/>
            <person name="Liao Y."/>
            <person name="Shao Z."/>
        </authorList>
    </citation>
    <scope>NUCLEOTIDE SEQUENCE [LARGE SCALE GENOMIC DNA]</scope>
    <source>
        <strain evidence="3 4">VP2</strain>
    </source>
</reference>
<dbReference type="PATRIC" id="fig|1280952.3.peg.2183"/>
<accession>A0A059FBW7</accession>
<comment type="caution">
    <text evidence="3">The sequence shown here is derived from an EMBL/GenBank/DDBJ whole genome shotgun (WGS) entry which is preliminary data.</text>
</comment>
<dbReference type="eggNOG" id="COG0346">
    <property type="taxonomic scope" value="Bacteria"/>
</dbReference>
<dbReference type="Proteomes" id="UP000024816">
    <property type="component" value="Unassembled WGS sequence"/>
</dbReference>
<dbReference type="Gene3D" id="3.10.180.10">
    <property type="entry name" value="2,3-Dihydroxybiphenyl 1,2-Dioxygenase, domain 1"/>
    <property type="match status" value="1"/>
</dbReference>
<sequence length="136" mass="15620">MKGKRSLKKMKPALFEHVNVTVSDPKKTAAMLVDLFGWHVRWEGPSKYDGYTVHVGTDDEYIALYALPKQDRPDEESYYRTGAVNHFGILVEDLDATEKRILASGIKTHSHQTYDPGSRFYFHDHDGIEWEVVSYA</sequence>
<dbReference type="CDD" id="cd06587">
    <property type="entry name" value="VOC"/>
    <property type="match status" value="1"/>
</dbReference>
<dbReference type="InterPro" id="IPR051785">
    <property type="entry name" value="MMCE/EMCE_epimerase"/>
</dbReference>
<gene>
    <name evidence="3" type="ORF">HJA_10935</name>
</gene>
<dbReference type="Pfam" id="PF00903">
    <property type="entry name" value="Glyoxalase"/>
    <property type="match status" value="1"/>
</dbReference>
<dbReference type="GO" id="GO:0046872">
    <property type="term" value="F:metal ion binding"/>
    <property type="evidence" value="ECO:0007669"/>
    <property type="project" value="UniProtKB-KW"/>
</dbReference>
<evidence type="ECO:0000313" key="4">
    <source>
        <dbReference type="Proteomes" id="UP000024816"/>
    </source>
</evidence>
<keyword evidence="1" id="KW-0479">Metal-binding</keyword>
<evidence type="ECO:0000259" key="2">
    <source>
        <dbReference type="PROSITE" id="PS51819"/>
    </source>
</evidence>
<proteinExistence type="predicted"/>
<organism evidence="3 4">
    <name type="scientific">Hyphomonas jannaschiana VP2</name>
    <dbReference type="NCBI Taxonomy" id="1280952"/>
    <lineage>
        <taxon>Bacteria</taxon>
        <taxon>Pseudomonadati</taxon>
        <taxon>Pseudomonadota</taxon>
        <taxon>Alphaproteobacteria</taxon>
        <taxon>Hyphomonadales</taxon>
        <taxon>Hyphomonadaceae</taxon>
        <taxon>Hyphomonas</taxon>
    </lineage>
</organism>
<dbReference type="GO" id="GO:0046491">
    <property type="term" value="P:L-methylmalonyl-CoA metabolic process"/>
    <property type="evidence" value="ECO:0007669"/>
    <property type="project" value="TreeGrafter"/>
</dbReference>
<dbReference type="PANTHER" id="PTHR43048:SF6">
    <property type="entry name" value="BLR8189 PROTEIN"/>
    <property type="match status" value="1"/>
</dbReference>